<evidence type="ECO:0000256" key="1">
    <source>
        <dbReference type="ARBA" id="ARBA00004496"/>
    </source>
</evidence>
<evidence type="ECO:0000256" key="3">
    <source>
        <dbReference type="ARBA" id="ARBA00022490"/>
    </source>
</evidence>
<dbReference type="GO" id="GO:0005829">
    <property type="term" value="C:cytosol"/>
    <property type="evidence" value="ECO:0007669"/>
    <property type="project" value="TreeGrafter"/>
</dbReference>
<dbReference type="AlphaFoldDB" id="K4KE56"/>
<dbReference type="InterPro" id="IPR002545">
    <property type="entry name" value="CheW-lke_dom"/>
</dbReference>
<dbReference type="InterPro" id="IPR039315">
    <property type="entry name" value="CheW"/>
</dbReference>
<dbReference type="EMBL" id="CP003746">
    <property type="protein sequence ID" value="AFU97319.1"/>
    <property type="molecule type" value="Genomic_DNA"/>
</dbReference>
<dbReference type="HOGENOM" id="CLU_048995_1_0_6"/>
<dbReference type="PANTHER" id="PTHR22617">
    <property type="entry name" value="CHEMOTAXIS SENSOR HISTIDINE KINASE-RELATED"/>
    <property type="match status" value="1"/>
</dbReference>
<dbReference type="SMART" id="SM00260">
    <property type="entry name" value="CheW"/>
    <property type="match status" value="1"/>
</dbReference>
<dbReference type="PANTHER" id="PTHR22617:SF45">
    <property type="entry name" value="CHEMOTAXIS PROTEIN CHEW"/>
    <property type="match status" value="1"/>
</dbReference>
<dbReference type="SUPFAM" id="SSF50341">
    <property type="entry name" value="CheW-like"/>
    <property type="match status" value="1"/>
</dbReference>
<feature type="domain" description="CheW-like" evidence="4">
    <location>
        <begin position="1"/>
        <end position="142"/>
    </location>
</feature>
<keyword evidence="3" id="KW-0963">Cytoplasm</keyword>
<dbReference type="RefSeq" id="WP_015045492.1">
    <property type="nucleotide sequence ID" value="NC_018868.3"/>
</dbReference>
<dbReference type="eggNOG" id="COG0835">
    <property type="taxonomic scope" value="Bacteria"/>
</dbReference>
<dbReference type="Gene3D" id="2.30.30.40">
    <property type="entry name" value="SH3 Domains"/>
    <property type="match status" value="1"/>
</dbReference>
<name>K4KE56_SIMAS</name>
<gene>
    <name evidence="5" type="ordered locus">M5M_00410</name>
</gene>
<evidence type="ECO:0000256" key="2">
    <source>
        <dbReference type="ARBA" id="ARBA00021483"/>
    </source>
</evidence>
<evidence type="ECO:0000313" key="5">
    <source>
        <dbReference type="EMBL" id="AFU97319.1"/>
    </source>
</evidence>
<proteinExistence type="predicted"/>
<accession>K4KE56</accession>
<dbReference type="Gene3D" id="2.40.50.180">
    <property type="entry name" value="CheA-289, Domain 4"/>
    <property type="match status" value="1"/>
</dbReference>
<comment type="subcellular location">
    <subcellularLocation>
        <location evidence="1">Cytoplasm</location>
    </subcellularLocation>
</comment>
<dbReference type="Pfam" id="PF01584">
    <property type="entry name" value="CheW"/>
    <property type="match status" value="1"/>
</dbReference>
<organism evidence="5 6">
    <name type="scientific">Simiduia agarivorans (strain DSM 21679 / JCM 13881 / BCRC 17597 / SA1)</name>
    <dbReference type="NCBI Taxonomy" id="1117647"/>
    <lineage>
        <taxon>Bacteria</taxon>
        <taxon>Pseudomonadati</taxon>
        <taxon>Pseudomonadota</taxon>
        <taxon>Gammaproteobacteria</taxon>
        <taxon>Cellvibrionales</taxon>
        <taxon>Cellvibrionaceae</taxon>
        <taxon>Simiduia</taxon>
    </lineage>
</organism>
<dbReference type="GO" id="GO:0007165">
    <property type="term" value="P:signal transduction"/>
    <property type="evidence" value="ECO:0007669"/>
    <property type="project" value="InterPro"/>
</dbReference>
<keyword evidence="6" id="KW-1185">Reference proteome</keyword>
<evidence type="ECO:0000313" key="6">
    <source>
        <dbReference type="Proteomes" id="UP000000466"/>
    </source>
</evidence>
<dbReference type="GO" id="GO:0006935">
    <property type="term" value="P:chemotaxis"/>
    <property type="evidence" value="ECO:0007669"/>
    <property type="project" value="InterPro"/>
</dbReference>
<dbReference type="STRING" id="1117647.M5M_00410"/>
<dbReference type="InterPro" id="IPR036061">
    <property type="entry name" value="CheW-like_dom_sf"/>
</dbReference>
<dbReference type="PROSITE" id="PS50851">
    <property type="entry name" value="CHEW"/>
    <property type="match status" value="1"/>
</dbReference>
<sequence>MDFLIFDLAGERYALNASAVEEIRVWEGATPLPTLPAYVLGVVNLRGIIVPLIDLRARFGLAAIKPGKTSVVVYLNLPGHQHRIGLLVDNVQDMINIPAGSQLQPPGFGASIDVGFIESMFEGPYGLVLVLAMDALMDPDVMFRPLQSVQAG</sequence>
<evidence type="ECO:0000259" key="4">
    <source>
        <dbReference type="PROSITE" id="PS50851"/>
    </source>
</evidence>
<dbReference type="KEGG" id="saga:M5M_00410"/>
<dbReference type="OrthoDB" id="9790406at2"/>
<dbReference type="Proteomes" id="UP000000466">
    <property type="component" value="Chromosome"/>
</dbReference>
<reference evidence="5 6" key="1">
    <citation type="journal article" date="2013" name="Genome Announc.">
        <title>Complete genome sequence of Simiduia agarivorans SA1(T), a marine bacterium able to degrade a variety of polysaccharides.</title>
        <authorList>
            <person name="Lin S.Y."/>
            <person name="Shieh W.Y."/>
            <person name="Chen J.S."/>
            <person name="Tang S.L."/>
        </authorList>
    </citation>
    <scope>NUCLEOTIDE SEQUENCE [LARGE SCALE GENOMIC DNA]</scope>
    <source>
        <strain evidence="6">DSM 21679 / JCM 13881 / BCRC 17597 / SA1</strain>
    </source>
</reference>
<protein>
    <recommendedName>
        <fullName evidence="2">Chemotaxis protein CheW</fullName>
    </recommendedName>
</protein>